<evidence type="ECO:0000259" key="3">
    <source>
        <dbReference type="Pfam" id="PF16344"/>
    </source>
</evidence>
<dbReference type="EMBL" id="JAQMRD010000019">
    <property type="protein sequence ID" value="MDB9224045.1"/>
    <property type="molecule type" value="Genomic_DNA"/>
</dbReference>
<evidence type="ECO:0000313" key="5">
    <source>
        <dbReference type="EMBL" id="RGU56437.1"/>
    </source>
</evidence>
<dbReference type="Pfam" id="PF16344">
    <property type="entry name" value="FecR_C"/>
    <property type="match status" value="1"/>
</dbReference>
<comment type="caution">
    <text evidence="5">The sequence shown here is derived from an EMBL/GenBank/DDBJ whole genome shotgun (WGS) entry which is preliminary data.</text>
</comment>
<evidence type="ECO:0000313" key="4">
    <source>
        <dbReference type="EMBL" id="MDB9224045.1"/>
    </source>
</evidence>
<dbReference type="PANTHER" id="PTHR30273:SF2">
    <property type="entry name" value="PROTEIN FECR"/>
    <property type="match status" value="1"/>
</dbReference>
<evidence type="ECO:0000259" key="2">
    <source>
        <dbReference type="Pfam" id="PF04773"/>
    </source>
</evidence>
<gene>
    <name evidence="5" type="ORF">DWW57_09285</name>
    <name evidence="4" type="ORF">PN645_13645</name>
</gene>
<dbReference type="PANTHER" id="PTHR30273">
    <property type="entry name" value="PERIPLASMIC SIGNAL SENSOR AND SIGMA FACTOR ACTIVATOR FECR-RELATED"/>
    <property type="match status" value="1"/>
</dbReference>
<protein>
    <submittedName>
        <fullName evidence="4">FecR domain-containing protein</fullName>
    </submittedName>
    <submittedName>
        <fullName evidence="5">FecR family protein</fullName>
    </submittedName>
</protein>
<dbReference type="RefSeq" id="WP_118160337.1">
    <property type="nucleotide sequence ID" value="NZ_JAQMRB010000018.1"/>
</dbReference>
<organism evidence="5 6">
    <name type="scientific">Odoribacter splanchnicus</name>
    <dbReference type="NCBI Taxonomy" id="28118"/>
    <lineage>
        <taxon>Bacteria</taxon>
        <taxon>Pseudomonadati</taxon>
        <taxon>Bacteroidota</taxon>
        <taxon>Bacteroidia</taxon>
        <taxon>Bacteroidales</taxon>
        <taxon>Odoribacteraceae</taxon>
        <taxon>Odoribacter</taxon>
    </lineage>
</organism>
<feature type="domain" description="FecR protein" evidence="2">
    <location>
        <begin position="164"/>
        <end position="258"/>
    </location>
</feature>
<dbReference type="Proteomes" id="UP000284243">
    <property type="component" value="Unassembled WGS sequence"/>
</dbReference>
<keyword evidence="1" id="KW-1133">Transmembrane helix</keyword>
<keyword evidence="1" id="KW-0472">Membrane</keyword>
<proteinExistence type="predicted"/>
<feature type="transmembrane region" description="Helical" evidence="1">
    <location>
        <begin position="72"/>
        <end position="92"/>
    </location>
</feature>
<dbReference type="Gene3D" id="2.60.120.1440">
    <property type="match status" value="1"/>
</dbReference>
<dbReference type="EMBL" id="QRYC01000010">
    <property type="protein sequence ID" value="RGU56437.1"/>
    <property type="molecule type" value="Genomic_DNA"/>
</dbReference>
<dbReference type="PIRSF" id="PIRSF018266">
    <property type="entry name" value="FecR"/>
    <property type="match status" value="1"/>
</dbReference>
<keyword evidence="1" id="KW-0812">Transmembrane</keyword>
<reference evidence="4" key="2">
    <citation type="submission" date="2023-01" db="EMBL/GenBank/DDBJ databases">
        <title>Human gut microbiome strain richness.</title>
        <authorList>
            <person name="Chen-Liaw A."/>
        </authorList>
    </citation>
    <scope>NUCLEOTIDE SEQUENCE</scope>
    <source>
        <strain evidence="4">RTP21484st1_B7_RTP21484_190118</strain>
    </source>
</reference>
<dbReference type="GO" id="GO:0016989">
    <property type="term" value="F:sigma factor antagonist activity"/>
    <property type="evidence" value="ECO:0007669"/>
    <property type="project" value="TreeGrafter"/>
</dbReference>
<feature type="domain" description="Protein FecR C-terminal" evidence="3">
    <location>
        <begin position="302"/>
        <end position="371"/>
    </location>
</feature>
<name>A0A412TRE9_9BACT</name>
<reference evidence="5 6" key="1">
    <citation type="submission" date="2018-08" db="EMBL/GenBank/DDBJ databases">
        <title>A genome reference for cultivated species of the human gut microbiota.</title>
        <authorList>
            <person name="Zou Y."/>
            <person name="Xue W."/>
            <person name="Luo G."/>
        </authorList>
    </citation>
    <scope>NUCLEOTIDE SEQUENCE [LARGE SCALE GENOMIC DNA]</scope>
    <source>
        <strain evidence="5 6">AF16-14</strain>
    </source>
</reference>
<dbReference type="Proteomes" id="UP001212263">
    <property type="component" value="Unassembled WGS sequence"/>
</dbReference>
<evidence type="ECO:0000313" key="6">
    <source>
        <dbReference type="Proteomes" id="UP000284243"/>
    </source>
</evidence>
<accession>A0A412TRE9</accession>
<evidence type="ECO:0000256" key="1">
    <source>
        <dbReference type="SAM" id="Phobius"/>
    </source>
</evidence>
<sequence length="374" mass="42350">MDIKYLILKSIYSTLSDSERHELNTWLEEGRNASLYERIKNNLKARDAVHFLANVDVERALRRVHRNRRKPLITFISTVASVAAVALIVLFLCPAADNLPVDKEQPGQQVATLTLSTGEVVQLDDWTSTQRLKEVSMDVSGGEIKVRAEEKETQPQSREPVYNTLTVPRGENYSIVLADGTRVWVNALSSLKFPTSFKGADSRTVELVGEGFFEVAHDTLHPFRVMTAQQTIIVTGTAFNVTAYAEEVSRTTLCQGRVTVETFAGDVVRMIPGQQLSVDESGETELREVNTDIYMAWMKGEYYFDSRTIEEVLTELEKWFEINEVEFTDASFKQRLFSGKFKKSDGLEIILRTMERGIEGRIEYKDGRVTIGKK</sequence>
<dbReference type="InterPro" id="IPR032508">
    <property type="entry name" value="FecR_C"/>
</dbReference>
<dbReference type="Pfam" id="PF04773">
    <property type="entry name" value="FecR"/>
    <property type="match status" value="1"/>
</dbReference>
<dbReference type="InterPro" id="IPR012373">
    <property type="entry name" value="Ferrdict_sens_TM"/>
</dbReference>
<dbReference type="AlphaFoldDB" id="A0A412TRE9"/>
<dbReference type="InterPro" id="IPR006860">
    <property type="entry name" value="FecR"/>
</dbReference>
<dbReference type="Gene3D" id="3.55.50.30">
    <property type="match status" value="1"/>
</dbReference>